<feature type="transmembrane region" description="Helical" evidence="1">
    <location>
        <begin position="32"/>
        <end position="53"/>
    </location>
</feature>
<name>A0ABT9VS90_9BACI</name>
<gene>
    <name evidence="2" type="ORF">J2S06_002982</name>
</gene>
<evidence type="ECO:0000313" key="3">
    <source>
        <dbReference type="Proteomes" id="UP001225646"/>
    </source>
</evidence>
<dbReference type="EMBL" id="JAUSTR010000027">
    <property type="protein sequence ID" value="MDQ0163854.1"/>
    <property type="molecule type" value="Genomic_DNA"/>
</dbReference>
<protein>
    <recommendedName>
        <fullName evidence="4">DUF2651 domain-containing protein</fullName>
    </recommendedName>
</protein>
<keyword evidence="1" id="KW-1133">Transmembrane helix</keyword>
<feature type="transmembrane region" description="Helical" evidence="1">
    <location>
        <begin position="6"/>
        <end position="25"/>
    </location>
</feature>
<keyword evidence="1" id="KW-0812">Transmembrane</keyword>
<evidence type="ECO:0008006" key="4">
    <source>
        <dbReference type="Google" id="ProtNLM"/>
    </source>
</evidence>
<evidence type="ECO:0000256" key="1">
    <source>
        <dbReference type="SAM" id="Phobius"/>
    </source>
</evidence>
<keyword evidence="1" id="KW-0472">Membrane</keyword>
<dbReference type="Proteomes" id="UP001225646">
    <property type="component" value="Unassembled WGS sequence"/>
</dbReference>
<comment type="caution">
    <text evidence="2">The sequence shown here is derived from an EMBL/GenBank/DDBJ whole genome shotgun (WGS) entry which is preliminary data.</text>
</comment>
<proteinExistence type="predicted"/>
<keyword evidence="3" id="KW-1185">Reference proteome</keyword>
<organism evidence="2 3">
    <name type="scientific">Aeribacillus alveayuensis</name>
    <dbReference type="NCBI Taxonomy" id="279215"/>
    <lineage>
        <taxon>Bacteria</taxon>
        <taxon>Bacillati</taxon>
        <taxon>Bacillota</taxon>
        <taxon>Bacilli</taxon>
        <taxon>Bacillales</taxon>
        <taxon>Bacillaceae</taxon>
        <taxon>Aeribacillus</taxon>
    </lineage>
</organism>
<accession>A0ABT9VS90</accession>
<reference evidence="2 3" key="1">
    <citation type="submission" date="2023-07" db="EMBL/GenBank/DDBJ databases">
        <title>Genomic Encyclopedia of Type Strains, Phase IV (KMG-IV): sequencing the most valuable type-strain genomes for metagenomic binning, comparative biology and taxonomic classification.</title>
        <authorList>
            <person name="Goeker M."/>
        </authorList>
    </citation>
    <scope>NUCLEOTIDE SEQUENCE [LARGE SCALE GENOMIC DNA]</scope>
    <source>
        <strain evidence="2 3">DSM 19092</strain>
    </source>
</reference>
<sequence>MDYVFICLIILVSTILIVEIPIFLLKIKQTKITLVLSYLFMALIVYVIGQFILLSYEGFTRVLSLAFLVVAFFSSFKKNKD</sequence>
<evidence type="ECO:0000313" key="2">
    <source>
        <dbReference type="EMBL" id="MDQ0163854.1"/>
    </source>
</evidence>
<feature type="transmembrane region" description="Helical" evidence="1">
    <location>
        <begin position="59"/>
        <end position="76"/>
    </location>
</feature>